<evidence type="ECO:0008006" key="3">
    <source>
        <dbReference type="Google" id="ProtNLM"/>
    </source>
</evidence>
<sequence>MKVELNDLKARFNIEIDFFKEYLTFNEKSLKERNERLITNIEEDQFYNPSIPMDLVYKDEIERIPSLFFSSSILMLFSILESTLNGICREIISQCGLPMHMEDYTGNNYIGKTKKFLETFGHLCFDKLDTQWVEISRYQKLRNNIIHENSTLSSDSKNRERFTELLRSLGIKINDPSEDRYYILENTPVIRLKESIVLYVNGIIEQAEEIDYTRFETPRPANILPSPI</sequence>
<gene>
    <name evidence="1" type="ORF">ACFOET_11560</name>
</gene>
<dbReference type="Proteomes" id="UP001595526">
    <property type="component" value="Unassembled WGS sequence"/>
</dbReference>
<organism evidence="1 2">
    <name type="scientific">Parapedobacter deserti</name>
    <dbReference type="NCBI Taxonomy" id="1912957"/>
    <lineage>
        <taxon>Bacteria</taxon>
        <taxon>Pseudomonadati</taxon>
        <taxon>Bacteroidota</taxon>
        <taxon>Sphingobacteriia</taxon>
        <taxon>Sphingobacteriales</taxon>
        <taxon>Sphingobacteriaceae</taxon>
        <taxon>Parapedobacter</taxon>
    </lineage>
</organism>
<accession>A0ABV7JJU1</accession>
<dbReference type="EMBL" id="JBHRTA010000036">
    <property type="protein sequence ID" value="MFC3198249.1"/>
    <property type="molecule type" value="Genomic_DNA"/>
</dbReference>
<dbReference type="RefSeq" id="WP_379022723.1">
    <property type="nucleotide sequence ID" value="NZ_JBHRTA010000036.1"/>
</dbReference>
<evidence type="ECO:0000313" key="2">
    <source>
        <dbReference type="Proteomes" id="UP001595526"/>
    </source>
</evidence>
<comment type="caution">
    <text evidence="1">The sequence shown here is derived from an EMBL/GenBank/DDBJ whole genome shotgun (WGS) entry which is preliminary data.</text>
</comment>
<protein>
    <recommendedName>
        <fullName evidence="3">RiboL-PSP-HEPN domain-containing protein</fullName>
    </recommendedName>
</protein>
<proteinExistence type="predicted"/>
<name>A0ABV7JJU1_9SPHI</name>
<reference evidence="2" key="1">
    <citation type="journal article" date="2019" name="Int. J. Syst. Evol. Microbiol.">
        <title>The Global Catalogue of Microorganisms (GCM) 10K type strain sequencing project: providing services to taxonomists for standard genome sequencing and annotation.</title>
        <authorList>
            <consortium name="The Broad Institute Genomics Platform"/>
            <consortium name="The Broad Institute Genome Sequencing Center for Infectious Disease"/>
            <person name="Wu L."/>
            <person name="Ma J."/>
        </authorList>
    </citation>
    <scope>NUCLEOTIDE SEQUENCE [LARGE SCALE GENOMIC DNA]</scope>
    <source>
        <strain evidence="2">KCTC 52416</strain>
    </source>
</reference>
<evidence type="ECO:0000313" key="1">
    <source>
        <dbReference type="EMBL" id="MFC3198249.1"/>
    </source>
</evidence>
<keyword evidence="2" id="KW-1185">Reference proteome</keyword>